<dbReference type="InterPro" id="IPR036388">
    <property type="entry name" value="WH-like_DNA-bd_sf"/>
</dbReference>
<dbReference type="AlphaFoldDB" id="A0A453AH39"/>
<dbReference type="STRING" id="200361.A0A453AH39"/>
<reference evidence="1" key="5">
    <citation type="journal article" date="2021" name="G3 (Bethesda)">
        <title>Aegilops tauschii genome assembly Aet v5.0 features greater sequence contiguity and improved annotation.</title>
        <authorList>
            <person name="Wang L."/>
            <person name="Zhu T."/>
            <person name="Rodriguez J.C."/>
            <person name="Deal K.R."/>
            <person name="Dubcovsky J."/>
            <person name="McGuire P.E."/>
            <person name="Lux T."/>
            <person name="Spannagl M."/>
            <person name="Mayer K.F.X."/>
            <person name="Baldrich P."/>
            <person name="Meyers B.C."/>
            <person name="Huo N."/>
            <person name="Gu Y.Q."/>
            <person name="Zhou H."/>
            <person name="Devos K.M."/>
            <person name="Bennetzen J.L."/>
            <person name="Unver T."/>
            <person name="Budak H."/>
            <person name="Gulick P.J."/>
            <person name="Galiba G."/>
            <person name="Kalapos B."/>
            <person name="Nelson D.R."/>
            <person name="Li P."/>
            <person name="You F.M."/>
            <person name="Luo M.C."/>
            <person name="Dvorak J."/>
        </authorList>
    </citation>
    <scope>NUCLEOTIDE SEQUENCE [LARGE SCALE GENOMIC DNA]</scope>
    <source>
        <strain evidence="1">cv. AL8/78</strain>
    </source>
</reference>
<protein>
    <submittedName>
        <fullName evidence="1">Uncharacterized protein</fullName>
    </submittedName>
</protein>
<reference evidence="2" key="1">
    <citation type="journal article" date="2014" name="Science">
        <title>Ancient hybridizations among the ancestral genomes of bread wheat.</title>
        <authorList>
            <consortium name="International Wheat Genome Sequencing Consortium,"/>
            <person name="Marcussen T."/>
            <person name="Sandve S.R."/>
            <person name="Heier L."/>
            <person name="Spannagl M."/>
            <person name="Pfeifer M."/>
            <person name="Jakobsen K.S."/>
            <person name="Wulff B.B."/>
            <person name="Steuernagel B."/>
            <person name="Mayer K.F."/>
            <person name="Olsen O.A."/>
        </authorList>
    </citation>
    <scope>NUCLEOTIDE SEQUENCE [LARGE SCALE GENOMIC DNA]</scope>
    <source>
        <strain evidence="2">cv. AL8/78</strain>
    </source>
</reference>
<name>A0A453AH39_AEGTS</name>
<dbReference type="EnsemblPlants" id="AET2Gv20132800.1">
    <property type="protein sequence ID" value="AET2Gv20132800.1"/>
    <property type="gene ID" value="AET2Gv20132800"/>
</dbReference>
<sequence length="53" mass="6340">GYGDTRDIDDMRRILLFSYDDLPCYLRPCLLHQSIFSEDALIMKETLIWMWVA</sequence>
<proteinExistence type="predicted"/>
<reference evidence="1" key="4">
    <citation type="submission" date="2019-03" db="UniProtKB">
        <authorList>
            <consortium name="EnsemblPlants"/>
        </authorList>
    </citation>
    <scope>IDENTIFICATION</scope>
</reference>
<reference evidence="2" key="2">
    <citation type="journal article" date="2017" name="Nat. Plants">
        <title>The Aegilops tauschii genome reveals multiple impacts of transposons.</title>
        <authorList>
            <person name="Zhao G."/>
            <person name="Zou C."/>
            <person name="Li K."/>
            <person name="Wang K."/>
            <person name="Li T."/>
            <person name="Gao L."/>
            <person name="Zhang X."/>
            <person name="Wang H."/>
            <person name="Yang Z."/>
            <person name="Liu X."/>
            <person name="Jiang W."/>
            <person name="Mao L."/>
            <person name="Kong X."/>
            <person name="Jiao Y."/>
            <person name="Jia J."/>
        </authorList>
    </citation>
    <scope>NUCLEOTIDE SEQUENCE [LARGE SCALE GENOMIC DNA]</scope>
    <source>
        <strain evidence="2">cv. AL8/78</strain>
    </source>
</reference>
<reference evidence="1" key="3">
    <citation type="journal article" date="2017" name="Nature">
        <title>Genome sequence of the progenitor of the wheat D genome Aegilops tauschii.</title>
        <authorList>
            <person name="Luo M.C."/>
            <person name="Gu Y.Q."/>
            <person name="Puiu D."/>
            <person name="Wang H."/>
            <person name="Twardziok S.O."/>
            <person name="Deal K.R."/>
            <person name="Huo N."/>
            <person name="Zhu T."/>
            <person name="Wang L."/>
            <person name="Wang Y."/>
            <person name="McGuire P.E."/>
            <person name="Liu S."/>
            <person name="Long H."/>
            <person name="Ramasamy R.K."/>
            <person name="Rodriguez J.C."/>
            <person name="Van S.L."/>
            <person name="Yuan L."/>
            <person name="Wang Z."/>
            <person name="Xia Z."/>
            <person name="Xiao L."/>
            <person name="Anderson O.D."/>
            <person name="Ouyang S."/>
            <person name="Liang Y."/>
            <person name="Zimin A.V."/>
            <person name="Pertea G."/>
            <person name="Qi P."/>
            <person name="Bennetzen J.L."/>
            <person name="Dai X."/>
            <person name="Dawson M.W."/>
            <person name="Muller H.G."/>
            <person name="Kugler K."/>
            <person name="Rivarola-Duarte L."/>
            <person name="Spannagl M."/>
            <person name="Mayer K.F.X."/>
            <person name="Lu F.H."/>
            <person name="Bevan M.W."/>
            <person name="Leroy P."/>
            <person name="Li P."/>
            <person name="You F.M."/>
            <person name="Sun Q."/>
            <person name="Liu Z."/>
            <person name="Lyons E."/>
            <person name="Wicker T."/>
            <person name="Salzberg S.L."/>
            <person name="Devos K.M."/>
            <person name="Dvorak J."/>
        </authorList>
    </citation>
    <scope>NUCLEOTIDE SEQUENCE [LARGE SCALE GENOMIC DNA]</scope>
    <source>
        <strain evidence="1">cv. AL8/78</strain>
    </source>
</reference>
<dbReference type="Gramene" id="AET2Gv20132800.1">
    <property type="protein sequence ID" value="AET2Gv20132800.1"/>
    <property type="gene ID" value="AET2Gv20132800"/>
</dbReference>
<keyword evidence="2" id="KW-1185">Reference proteome</keyword>
<evidence type="ECO:0000313" key="1">
    <source>
        <dbReference type="EnsemblPlants" id="AET2Gv20132800.1"/>
    </source>
</evidence>
<accession>A0A453AH39</accession>
<evidence type="ECO:0000313" key="2">
    <source>
        <dbReference type="Proteomes" id="UP000015105"/>
    </source>
</evidence>
<dbReference type="Proteomes" id="UP000015105">
    <property type="component" value="Chromosome 2D"/>
</dbReference>
<organism evidence="1 2">
    <name type="scientific">Aegilops tauschii subsp. strangulata</name>
    <name type="common">Goatgrass</name>
    <dbReference type="NCBI Taxonomy" id="200361"/>
    <lineage>
        <taxon>Eukaryota</taxon>
        <taxon>Viridiplantae</taxon>
        <taxon>Streptophyta</taxon>
        <taxon>Embryophyta</taxon>
        <taxon>Tracheophyta</taxon>
        <taxon>Spermatophyta</taxon>
        <taxon>Magnoliopsida</taxon>
        <taxon>Liliopsida</taxon>
        <taxon>Poales</taxon>
        <taxon>Poaceae</taxon>
        <taxon>BOP clade</taxon>
        <taxon>Pooideae</taxon>
        <taxon>Triticodae</taxon>
        <taxon>Triticeae</taxon>
        <taxon>Triticinae</taxon>
        <taxon>Aegilops</taxon>
    </lineage>
</organism>
<dbReference type="Gene3D" id="1.10.10.10">
    <property type="entry name" value="Winged helix-like DNA-binding domain superfamily/Winged helix DNA-binding domain"/>
    <property type="match status" value="1"/>
</dbReference>